<dbReference type="EMBL" id="QYBB01000009">
    <property type="protein sequence ID" value="RYC32050.1"/>
    <property type="molecule type" value="Genomic_DNA"/>
</dbReference>
<comment type="caution">
    <text evidence="2">The sequence shown here is derived from an EMBL/GenBank/DDBJ whole genome shotgun (WGS) entry which is preliminary data.</text>
</comment>
<reference evidence="2 3" key="1">
    <citation type="submission" date="2018-12" db="EMBL/GenBank/DDBJ databases">
        <authorList>
            <person name="Grouzdev D.S."/>
            <person name="Krutkina M.S."/>
        </authorList>
    </citation>
    <scope>NUCLEOTIDE SEQUENCE [LARGE SCALE GENOMIC DNA]</scope>
    <source>
        <strain evidence="2 3">RmlP026</strain>
    </source>
</reference>
<dbReference type="Proteomes" id="UP000290759">
    <property type="component" value="Unassembled WGS sequence"/>
</dbReference>
<evidence type="ECO:0000259" key="1">
    <source>
        <dbReference type="Pfam" id="PF09413"/>
    </source>
</evidence>
<protein>
    <submittedName>
        <fullName evidence="2">DUF2007 domain-containing protein</fullName>
    </submittedName>
</protein>
<dbReference type="Pfam" id="PF09413">
    <property type="entry name" value="DUF2007"/>
    <property type="match status" value="1"/>
</dbReference>
<dbReference type="InterPro" id="IPR018551">
    <property type="entry name" value="DUF2007"/>
</dbReference>
<evidence type="ECO:0000313" key="3">
    <source>
        <dbReference type="Proteomes" id="UP000290759"/>
    </source>
</evidence>
<dbReference type="AlphaFoldDB" id="A0A4Q2U6R0"/>
<proteinExistence type="predicted"/>
<dbReference type="RefSeq" id="WP_129226024.1">
    <property type="nucleotide sequence ID" value="NZ_QYBB01000009.1"/>
</dbReference>
<evidence type="ECO:0000313" key="2">
    <source>
        <dbReference type="EMBL" id="RYC32050.1"/>
    </source>
</evidence>
<reference evidence="2 3" key="2">
    <citation type="submission" date="2019-02" db="EMBL/GenBank/DDBJ databases">
        <title>'Lichenibacterium ramalinii' gen. nov. sp. nov., 'Lichenibacterium minor' gen. nov. sp. nov.</title>
        <authorList>
            <person name="Pankratov T."/>
        </authorList>
    </citation>
    <scope>NUCLEOTIDE SEQUENCE [LARGE SCALE GENOMIC DNA]</scope>
    <source>
        <strain evidence="2 3">RmlP026</strain>
    </source>
</reference>
<organism evidence="2 3">
    <name type="scientific">Lichenibacterium minor</name>
    <dbReference type="NCBI Taxonomy" id="2316528"/>
    <lineage>
        <taxon>Bacteria</taxon>
        <taxon>Pseudomonadati</taxon>
        <taxon>Pseudomonadota</taxon>
        <taxon>Alphaproteobacteria</taxon>
        <taxon>Hyphomicrobiales</taxon>
        <taxon>Lichenihabitantaceae</taxon>
        <taxon>Lichenibacterium</taxon>
    </lineage>
</organism>
<gene>
    <name evidence="2" type="ORF">D3273_09960</name>
</gene>
<keyword evidence="3" id="KW-1185">Reference proteome</keyword>
<dbReference type="InterPro" id="IPR011322">
    <property type="entry name" value="N-reg_PII-like_a/b"/>
</dbReference>
<dbReference type="OrthoDB" id="5297170at2"/>
<accession>A0A4Q2U6R0</accession>
<feature type="domain" description="DUF2007" evidence="1">
    <location>
        <begin position="1"/>
        <end position="65"/>
    </location>
</feature>
<dbReference type="Gene3D" id="3.30.70.790">
    <property type="entry name" value="UreE, C-terminal domain"/>
    <property type="match status" value="1"/>
</dbReference>
<sequence>MIEIMRTNDIVLISVVSSILDESHIAYFVADQHMSVIEGSSGFLARRIMVERDAASRARRLLVDAGFGEELRRV</sequence>
<dbReference type="SUPFAM" id="SSF54913">
    <property type="entry name" value="GlnB-like"/>
    <property type="match status" value="1"/>
</dbReference>
<name>A0A4Q2U6R0_9HYPH</name>